<dbReference type="InterPro" id="IPR007110">
    <property type="entry name" value="Ig-like_dom"/>
</dbReference>
<keyword evidence="3" id="KW-0472">Membrane</keyword>
<dbReference type="SUPFAM" id="SSF48726">
    <property type="entry name" value="Immunoglobulin"/>
    <property type="match status" value="1"/>
</dbReference>
<dbReference type="InterPro" id="IPR050504">
    <property type="entry name" value="IgSF_BTN/MOG"/>
</dbReference>
<name>A0A8C3FJV0_CHRPI</name>
<keyword evidence="5" id="KW-0325">Glycoprotein</keyword>
<dbReference type="InterPro" id="IPR013098">
    <property type="entry name" value="Ig_I-set"/>
</dbReference>
<dbReference type="PANTHER" id="PTHR24100:SF149">
    <property type="entry name" value="BG-LIKE ANTIGEN 1-RELATED"/>
    <property type="match status" value="1"/>
</dbReference>
<dbReference type="InterPro" id="IPR036179">
    <property type="entry name" value="Ig-like_dom_sf"/>
</dbReference>
<dbReference type="FunFam" id="2.60.40.10:FF:000142">
    <property type="entry name" value="V-set domain-containing T-cell activation inhibitor 1"/>
    <property type="match status" value="1"/>
</dbReference>
<dbReference type="Pfam" id="PF07679">
    <property type="entry name" value="I-set"/>
    <property type="match status" value="1"/>
</dbReference>
<evidence type="ECO:0000256" key="3">
    <source>
        <dbReference type="ARBA" id="ARBA00023136"/>
    </source>
</evidence>
<evidence type="ECO:0000256" key="2">
    <source>
        <dbReference type="ARBA" id="ARBA00022729"/>
    </source>
</evidence>
<comment type="subcellular location">
    <subcellularLocation>
        <location evidence="1">Membrane</location>
    </subcellularLocation>
</comment>
<dbReference type="GO" id="GO:0009897">
    <property type="term" value="C:external side of plasma membrane"/>
    <property type="evidence" value="ECO:0007669"/>
    <property type="project" value="TreeGrafter"/>
</dbReference>
<keyword evidence="2" id="KW-0732">Signal</keyword>
<dbReference type="SMART" id="SM00409">
    <property type="entry name" value="IG"/>
    <property type="match status" value="1"/>
</dbReference>
<evidence type="ECO:0000256" key="4">
    <source>
        <dbReference type="ARBA" id="ARBA00023157"/>
    </source>
</evidence>
<dbReference type="InterPro" id="IPR013783">
    <property type="entry name" value="Ig-like_fold"/>
</dbReference>
<sequence>MLQACLLSASRSPSAVCLCHTPRLSVLITQSQSHSKFTVIGHQDPVTAILDQEAVLPCHLSSWKNAANMEVRWFCSEFMPEYRGRTELLKAGLTDGNVPLRILNIRLSDEGEYHCFVQDSTFYEEIILELQVAGQWLVSVLALNCDHCKRTFKPKLVLLPQEHHSQSRKGIRSLYSRSVTIQTPP</sequence>
<dbReference type="GO" id="GO:0005102">
    <property type="term" value="F:signaling receptor binding"/>
    <property type="evidence" value="ECO:0007669"/>
    <property type="project" value="TreeGrafter"/>
</dbReference>
<protein>
    <recommendedName>
        <fullName evidence="7">Ig-like domain-containing protein</fullName>
    </recommendedName>
</protein>
<dbReference type="GO" id="GO:0001817">
    <property type="term" value="P:regulation of cytokine production"/>
    <property type="evidence" value="ECO:0007669"/>
    <property type="project" value="TreeGrafter"/>
</dbReference>
<evidence type="ECO:0000256" key="1">
    <source>
        <dbReference type="ARBA" id="ARBA00004370"/>
    </source>
</evidence>
<proteinExistence type="predicted"/>
<dbReference type="GeneTree" id="ENSGT00940000153527"/>
<evidence type="ECO:0000259" key="7">
    <source>
        <dbReference type="PROSITE" id="PS50835"/>
    </source>
</evidence>
<evidence type="ECO:0000313" key="9">
    <source>
        <dbReference type="Proteomes" id="UP000694380"/>
    </source>
</evidence>
<keyword evidence="9" id="KW-1185">Reference proteome</keyword>
<evidence type="ECO:0000256" key="5">
    <source>
        <dbReference type="ARBA" id="ARBA00023180"/>
    </source>
</evidence>
<reference evidence="8" key="1">
    <citation type="submission" date="2025-08" db="UniProtKB">
        <authorList>
            <consortium name="Ensembl"/>
        </authorList>
    </citation>
    <scope>IDENTIFICATION</scope>
</reference>
<evidence type="ECO:0000256" key="6">
    <source>
        <dbReference type="ARBA" id="ARBA00023319"/>
    </source>
</evidence>
<reference evidence="8" key="2">
    <citation type="submission" date="2025-09" db="UniProtKB">
        <authorList>
            <consortium name="Ensembl"/>
        </authorList>
    </citation>
    <scope>IDENTIFICATION</scope>
</reference>
<dbReference type="AlphaFoldDB" id="A0A8C3FJV0"/>
<keyword evidence="6" id="KW-0393">Immunoglobulin domain</keyword>
<dbReference type="PANTHER" id="PTHR24100">
    <property type="entry name" value="BUTYROPHILIN"/>
    <property type="match status" value="1"/>
</dbReference>
<dbReference type="InterPro" id="IPR003599">
    <property type="entry name" value="Ig_sub"/>
</dbReference>
<dbReference type="Gene3D" id="2.60.40.10">
    <property type="entry name" value="Immunoglobulins"/>
    <property type="match status" value="1"/>
</dbReference>
<organism evidence="8 9">
    <name type="scientific">Chrysemys picta bellii</name>
    <name type="common">Western painted turtle</name>
    <name type="synonym">Emys bellii</name>
    <dbReference type="NCBI Taxonomy" id="8478"/>
    <lineage>
        <taxon>Eukaryota</taxon>
        <taxon>Metazoa</taxon>
        <taxon>Chordata</taxon>
        <taxon>Craniata</taxon>
        <taxon>Vertebrata</taxon>
        <taxon>Euteleostomi</taxon>
        <taxon>Archelosauria</taxon>
        <taxon>Testudinata</taxon>
        <taxon>Testudines</taxon>
        <taxon>Cryptodira</taxon>
        <taxon>Durocryptodira</taxon>
        <taxon>Testudinoidea</taxon>
        <taxon>Emydidae</taxon>
        <taxon>Chrysemys</taxon>
    </lineage>
</organism>
<keyword evidence="4" id="KW-1015">Disulfide bond</keyword>
<dbReference type="PROSITE" id="PS50835">
    <property type="entry name" value="IG_LIKE"/>
    <property type="match status" value="1"/>
</dbReference>
<evidence type="ECO:0000313" key="8">
    <source>
        <dbReference type="Ensembl" id="ENSCPBP00000010121.1"/>
    </source>
</evidence>
<accession>A0A8C3FJV0</accession>
<dbReference type="Proteomes" id="UP000694380">
    <property type="component" value="Unplaced"/>
</dbReference>
<dbReference type="GO" id="GO:1903037">
    <property type="term" value="P:regulation of leukocyte cell-cell adhesion"/>
    <property type="evidence" value="ECO:0007669"/>
    <property type="project" value="UniProtKB-ARBA"/>
</dbReference>
<feature type="domain" description="Ig-like" evidence="7">
    <location>
        <begin position="22"/>
        <end position="131"/>
    </location>
</feature>
<dbReference type="Ensembl" id="ENSCPBT00000012144.1">
    <property type="protein sequence ID" value="ENSCPBP00000010121.1"/>
    <property type="gene ID" value="ENSCPBG00000007786.1"/>
</dbReference>
<dbReference type="GO" id="GO:0050852">
    <property type="term" value="P:T cell receptor signaling pathway"/>
    <property type="evidence" value="ECO:0007669"/>
    <property type="project" value="TreeGrafter"/>
</dbReference>
<dbReference type="GO" id="GO:0050863">
    <property type="term" value="P:regulation of T cell activation"/>
    <property type="evidence" value="ECO:0007669"/>
    <property type="project" value="UniProtKB-ARBA"/>
</dbReference>